<organism evidence="2 3">
    <name type="scientific">Nocardia nova</name>
    <dbReference type="NCBI Taxonomy" id="37330"/>
    <lineage>
        <taxon>Bacteria</taxon>
        <taxon>Bacillati</taxon>
        <taxon>Actinomycetota</taxon>
        <taxon>Actinomycetes</taxon>
        <taxon>Mycobacteriales</taxon>
        <taxon>Nocardiaceae</taxon>
        <taxon>Nocardia</taxon>
    </lineage>
</organism>
<reference evidence="2 3" key="1">
    <citation type="submission" date="2018-02" db="EMBL/GenBank/DDBJ databases">
        <title>8 Nocardia nova and 1 Nocardia cyriacigeorgica strain used for evolution to TMP-SMX.</title>
        <authorList>
            <person name="Mehta H."/>
            <person name="Weng J."/>
            <person name="Shamoo Y."/>
        </authorList>
    </citation>
    <scope>NUCLEOTIDE SEQUENCE [LARGE SCALE GENOMIC DNA]</scope>
    <source>
        <strain evidence="2 3">MDA3139</strain>
    </source>
</reference>
<dbReference type="EMBL" id="PSZC01000006">
    <property type="protein sequence ID" value="PPJ38234.1"/>
    <property type="molecule type" value="Genomic_DNA"/>
</dbReference>
<evidence type="ECO:0000256" key="1">
    <source>
        <dbReference type="SAM" id="Phobius"/>
    </source>
</evidence>
<accession>A0A2S6ASN9</accession>
<evidence type="ECO:0000313" key="2">
    <source>
        <dbReference type="EMBL" id="PPJ38234.1"/>
    </source>
</evidence>
<keyword evidence="1" id="KW-0812">Transmembrane</keyword>
<feature type="transmembrane region" description="Helical" evidence="1">
    <location>
        <begin position="24"/>
        <end position="44"/>
    </location>
</feature>
<name>A0A2S6ASN9_9NOCA</name>
<gene>
    <name evidence="2" type="ORF">C5E45_10795</name>
</gene>
<keyword evidence="1" id="KW-0472">Membrane</keyword>
<protein>
    <submittedName>
        <fullName evidence="2">Uncharacterized protein</fullName>
    </submittedName>
</protein>
<keyword evidence="1" id="KW-1133">Transmembrane helix</keyword>
<evidence type="ECO:0000313" key="3">
    <source>
        <dbReference type="Proteomes" id="UP000239874"/>
    </source>
</evidence>
<dbReference type="AlphaFoldDB" id="A0A2S6ASN9"/>
<comment type="caution">
    <text evidence="2">The sequence shown here is derived from an EMBL/GenBank/DDBJ whole genome shotgun (WGS) entry which is preliminary data.</text>
</comment>
<dbReference type="Proteomes" id="UP000239874">
    <property type="component" value="Unassembled WGS sequence"/>
</dbReference>
<proteinExistence type="predicted"/>
<sequence length="284" mass="27657">MAAPTIGMTTRPAGRNGTPAIRPATAPIIALVLAMGLLTILPTLDPITAPPRVSAAMRSERDGSNPAESRVCASPASACAAESLICAVNCGSRKSGRGVTTEPIRIVPSGALIGATGGAGWARSGICSASGFTMAGAVRSGTARVLFAALRFDEKVPAAGTVASAVVAFGSASAIGAANGGTAGSVAALGWNCHGLACATARATASAAFDTPAATVPASGSIPVAGAAPESVVGAAAPATPVCHSATVSGNAPMTSEEPTRRHHCPDAAECCPAMKTSSRISID</sequence>